<proteinExistence type="evidence at transcript level"/>
<evidence type="ECO:0000256" key="1">
    <source>
        <dbReference type="SAM" id="SignalP"/>
    </source>
</evidence>
<reference evidence="2" key="1">
    <citation type="submission" date="2015-07" db="EMBL/GenBank/DDBJ databases">
        <authorList>
            <person name="Cajimat M.N.B."/>
            <person name="Milazzo M.L."/>
            <person name="Fulhorst C.F."/>
        </authorList>
    </citation>
    <scope>NUCLEOTIDE SEQUENCE</scope>
</reference>
<feature type="chain" id="PRO_5007875248" evidence="1">
    <location>
        <begin position="20"/>
        <end position="150"/>
    </location>
</feature>
<dbReference type="AlphaFoldDB" id="A0A166IGL6"/>
<dbReference type="Pfam" id="PF01395">
    <property type="entry name" value="PBP_GOBP"/>
    <property type="match status" value="1"/>
</dbReference>
<sequence>MKTFVGLIFAVALVEFASAVSKEYHDKAIAAKNTCAKLHNVDDETIMKFWKAHQLPEKEPETCIIICYMKEMKLVVDGKVDADAWKASNKEKWDDEKHVAAADEIVDKCSAEVPPTENECEWGLALTKCALKHGKEAGIPPPDMEHPKRR</sequence>
<dbReference type="EMBL" id="KT347576">
    <property type="protein sequence ID" value="ANA10237.1"/>
    <property type="molecule type" value="mRNA"/>
</dbReference>
<dbReference type="SUPFAM" id="SSF47565">
    <property type="entry name" value="Insect pheromone/odorant-binding proteins"/>
    <property type="match status" value="1"/>
</dbReference>
<name>A0A166IGL6_9HEMI</name>
<dbReference type="Gene3D" id="1.10.238.20">
    <property type="entry name" value="Pheromone/general odorant binding protein domain"/>
    <property type="match status" value="1"/>
</dbReference>
<protein>
    <submittedName>
        <fullName evidence="2">Odorant-binding protein 11</fullName>
    </submittedName>
</protein>
<accession>A0A166IGL6</accession>
<dbReference type="SMART" id="SM00708">
    <property type="entry name" value="PhBP"/>
    <property type="match status" value="1"/>
</dbReference>
<dbReference type="GO" id="GO:0005549">
    <property type="term" value="F:odorant binding"/>
    <property type="evidence" value="ECO:0007669"/>
    <property type="project" value="InterPro"/>
</dbReference>
<gene>
    <name evidence="2" type="primary">OBP11</name>
</gene>
<dbReference type="InterPro" id="IPR006170">
    <property type="entry name" value="PBP/GOBP"/>
</dbReference>
<dbReference type="InterPro" id="IPR036728">
    <property type="entry name" value="PBP_GOBP_sf"/>
</dbReference>
<organism evidence="2">
    <name type="scientific">Adelphocoris suturalis</name>
    <dbReference type="NCBI Taxonomy" id="323751"/>
    <lineage>
        <taxon>Eukaryota</taxon>
        <taxon>Metazoa</taxon>
        <taxon>Ecdysozoa</taxon>
        <taxon>Arthropoda</taxon>
        <taxon>Hexapoda</taxon>
        <taxon>Insecta</taxon>
        <taxon>Pterygota</taxon>
        <taxon>Neoptera</taxon>
        <taxon>Paraneoptera</taxon>
        <taxon>Hemiptera</taxon>
        <taxon>Heteroptera</taxon>
        <taxon>Panheteroptera</taxon>
        <taxon>Cimicomorpha</taxon>
        <taxon>Miridae</taxon>
        <taxon>Mirini</taxon>
        <taxon>Adelphocoris</taxon>
    </lineage>
</organism>
<feature type="signal peptide" evidence="1">
    <location>
        <begin position="1"/>
        <end position="19"/>
    </location>
</feature>
<dbReference type="CDD" id="cd23992">
    <property type="entry name" value="PBP_GOBP"/>
    <property type="match status" value="1"/>
</dbReference>
<keyword evidence="1" id="KW-0732">Signal</keyword>
<reference evidence="2" key="2">
    <citation type="journal article" date="2016" name="Comp. Biochem. Physiol. Part D Genomics Proteomics">
        <title>Odorant-binding and chemosensory proteins identified in the antennal transcriptome of Adelphocoris suturalis Jakovlev.</title>
        <authorList>
            <person name="Cui H.H."/>
            <person name="Gu S.H."/>
            <person name="Zhu X.Q."/>
            <person name="Wei Y."/>
            <person name="Liu H.W."/>
            <person name="Khalid H.D."/>
            <person name="Guo Y.Y."/>
            <person name="Zhang Y.J."/>
        </authorList>
    </citation>
    <scope>NUCLEOTIDE SEQUENCE</scope>
</reference>
<evidence type="ECO:0000313" key="2">
    <source>
        <dbReference type="EMBL" id="ANA10237.1"/>
    </source>
</evidence>